<evidence type="ECO:0000313" key="2">
    <source>
        <dbReference type="EMBL" id="KAF2139800.1"/>
    </source>
</evidence>
<protein>
    <submittedName>
        <fullName evidence="2">Uncharacterized protein</fullName>
    </submittedName>
</protein>
<dbReference type="RefSeq" id="XP_033395513.1">
    <property type="nucleotide sequence ID" value="XM_033546848.1"/>
</dbReference>
<name>A0A6A6B708_9PEZI</name>
<dbReference type="Proteomes" id="UP000799438">
    <property type="component" value="Unassembled WGS sequence"/>
</dbReference>
<organism evidence="2 3">
    <name type="scientific">Aplosporella prunicola CBS 121167</name>
    <dbReference type="NCBI Taxonomy" id="1176127"/>
    <lineage>
        <taxon>Eukaryota</taxon>
        <taxon>Fungi</taxon>
        <taxon>Dikarya</taxon>
        <taxon>Ascomycota</taxon>
        <taxon>Pezizomycotina</taxon>
        <taxon>Dothideomycetes</taxon>
        <taxon>Dothideomycetes incertae sedis</taxon>
        <taxon>Botryosphaeriales</taxon>
        <taxon>Aplosporellaceae</taxon>
        <taxon>Aplosporella</taxon>
    </lineage>
</organism>
<dbReference type="GeneID" id="54304355"/>
<dbReference type="EMBL" id="ML995491">
    <property type="protein sequence ID" value="KAF2139800.1"/>
    <property type="molecule type" value="Genomic_DNA"/>
</dbReference>
<feature type="compositionally biased region" description="Basic and acidic residues" evidence="1">
    <location>
        <begin position="108"/>
        <end position="120"/>
    </location>
</feature>
<dbReference type="AlphaFoldDB" id="A0A6A6B708"/>
<feature type="region of interest" description="Disordered" evidence="1">
    <location>
        <begin position="87"/>
        <end position="120"/>
    </location>
</feature>
<sequence length="120" mass="12413">MPVLRALRPCSRPPRGPRAHPARRTLVIVLIVAHSAAPARRQSGDPRVRAAGITGATLAVAGYEALTAGRSATMAGWAAALAAARARRPTRGRGSCGLPSSCQMSCDDPGRASYGREKSA</sequence>
<keyword evidence="3" id="KW-1185">Reference proteome</keyword>
<evidence type="ECO:0000256" key="1">
    <source>
        <dbReference type="SAM" id="MobiDB-lite"/>
    </source>
</evidence>
<feature type="region of interest" description="Disordered" evidence="1">
    <location>
        <begin position="1"/>
        <end position="21"/>
    </location>
</feature>
<accession>A0A6A6B708</accession>
<proteinExistence type="predicted"/>
<reference evidence="2" key="1">
    <citation type="journal article" date="2020" name="Stud. Mycol.">
        <title>101 Dothideomycetes genomes: a test case for predicting lifestyles and emergence of pathogens.</title>
        <authorList>
            <person name="Haridas S."/>
            <person name="Albert R."/>
            <person name="Binder M."/>
            <person name="Bloem J."/>
            <person name="Labutti K."/>
            <person name="Salamov A."/>
            <person name="Andreopoulos B."/>
            <person name="Baker S."/>
            <person name="Barry K."/>
            <person name="Bills G."/>
            <person name="Bluhm B."/>
            <person name="Cannon C."/>
            <person name="Castanera R."/>
            <person name="Culley D."/>
            <person name="Daum C."/>
            <person name="Ezra D."/>
            <person name="Gonzalez J."/>
            <person name="Henrissat B."/>
            <person name="Kuo A."/>
            <person name="Liang C."/>
            <person name="Lipzen A."/>
            <person name="Lutzoni F."/>
            <person name="Magnuson J."/>
            <person name="Mondo S."/>
            <person name="Nolan M."/>
            <person name="Ohm R."/>
            <person name="Pangilinan J."/>
            <person name="Park H.-J."/>
            <person name="Ramirez L."/>
            <person name="Alfaro M."/>
            <person name="Sun H."/>
            <person name="Tritt A."/>
            <person name="Yoshinaga Y."/>
            <person name="Zwiers L.-H."/>
            <person name="Turgeon B."/>
            <person name="Goodwin S."/>
            <person name="Spatafora J."/>
            <person name="Crous P."/>
            <person name="Grigoriev I."/>
        </authorList>
    </citation>
    <scope>NUCLEOTIDE SEQUENCE</scope>
    <source>
        <strain evidence="2">CBS 121167</strain>
    </source>
</reference>
<gene>
    <name evidence="2" type="ORF">K452DRAFT_56183</name>
</gene>
<evidence type="ECO:0000313" key="3">
    <source>
        <dbReference type="Proteomes" id="UP000799438"/>
    </source>
</evidence>